<keyword evidence="3" id="KW-1185">Reference proteome</keyword>
<dbReference type="RefSeq" id="WP_100162376.1">
    <property type="nucleotide sequence ID" value="NZ_PGTB01000029.1"/>
</dbReference>
<dbReference type="Proteomes" id="UP000231553">
    <property type="component" value="Unassembled WGS sequence"/>
</dbReference>
<keyword evidence="1" id="KW-1133">Transmembrane helix</keyword>
<protein>
    <submittedName>
        <fullName evidence="2">Component of SufBCD complex</fullName>
    </submittedName>
</protein>
<dbReference type="OrthoDB" id="7847071at2"/>
<feature type="transmembrane region" description="Helical" evidence="1">
    <location>
        <begin position="20"/>
        <end position="41"/>
    </location>
</feature>
<keyword evidence="1" id="KW-0472">Membrane</keyword>
<organism evidence="2 3">
    <name type="scientific">Pseudooceanicola lipolyticus</name>
    <dbReference type="NCBI Taxonomy" id="2029104"/>
    <lineage>
        <taxon>Bacteria</taxon>
        <taxon>Pseudomonadati</taxon>
        <taxon>Pseudomonadota</taxon>
        <taxon>Alphaproteobacteria</taxon>
        <taxon>Rhodobacterales</taxon>
        <taxon>Paracoccaceae</taxon>
        <taxon>Pseudooceanicola</taxon>
    </lineage>
</organism>
<keyword evidence="1" id="KW-0812">Transmembrane</keyword>
<comment type="caution">
    <text evidence="2">The sequence shown here is derived from an EMBL/GenBank/DDBJ whole genome shotgun (WGS) entry which is preliminary data.</text>
</comment>
<dbReference type="AlphaFoldDB" id="A0A2M8J229"/>
<dbReference type="EMBL" id="PGTB01000029">
    <property type="protein sequence ID" value="PJE36836.1"/>
    <property type="molecule type" value="Genomic_DNA"/>
</dbReference>
<reference evidence="2 3" key="1">
    <citation type="journal article" date="2018" name="Int. J. Syst. Evol. Microbiol.">
        <title>Pseudooceanicola lipolyticus sp. nov., a marine alphaproteobacterium, reclassification of Oceanicola flagellatus as Pseudooceanicola flagellatus comb. nov. and emended description of the genus Pseudooceanicola.</title>
        <authorList>
            <person name="Huang M.-M."/>
            <person name="Guo L.-L."/>
            <person name="Wu Y.-H."/>
            <person name="Lai Q.-L."/>
            <person name="Shao Z.-Z."/>
            <person name="Wang C.-S."/>
            <person name="Wu M."/>
            <person name="Xu X.-W."/>
        </authorList>
    </citation>
    <scope>NUCLEOTIDE SEQUENCE [LARGE SCALE GENOMIC DNA]</scope>
    <source>
        <strain evidence="2 3">157</strain>
    </source>
</reference>
<accession>A0A2M8J229</accession>
<feature type="transmembrane region" description="Helical" evidence="1">
    <location>
        <begin position="78"/>
        <end position="98"/>
    </location>
</feature>
<feature type="transmembrane region" description="Helical" evidence="1">
    <location>
        <begin position="146"/>
        <end position="165"/>
    </location>
</feature>
<name>A0A2M8J229_9RHOB</name>
<evidence type="ECO:0000313" key="2">
    <source>
        <dbReference type="EMBL" id="PJE36836.1"/>
    </source>
</evidence>
<evidence type="ECO:0000313" key="3">
    <source>
        <dbReference type="Proteomes" id="UP000231553"/>
    </source>
</evidence>
<sequence>MDWYTSIFELIDMRSFSNLWFWIALAVVWSTASHWVIGVPFDMVHRARRHGGQAEQDLEDITRVNVNRLLYIGRLSGLWLLGFGCFILSALAMLGFYYKIEFAQALFLLGFPMSMVALLSLNTAHRIEVDNAQGEQLRKRLTRHRLYTQLIGVVSIFVTALWGMYQNLHIGVL</sequence>
<gene>
    <name evidence="2" type="ORF">CVM52_10035</name>
</gene>
<evidence type="ECO:0000256" key="1">
    <source>
        <dbReference type="SAM" id="Phobius"/>
    </source>
</evidence>
<proteinExistence type="predicted"/>
<feature type="transmembrane region" description="Helical" evidence="1">
    <location>
        <begin position="104"/>
        <end position="125"/>
    </location>
</feature>